<reference evidence="9" key="1">
    <citation type="submission" date="2018-03" db="EMBL/GenBank/DDBJ databases">
        <authorList>
            <person name="Rodrigo-Torres L."/>
            <person name="Arahal R. D."/>
            <person name="Lucena T."/>
        </authorList>
    </citation>
    <scope>NUCLEOTIDE SEQUENCE [LARGE SCALE GENOMIC DNA]</scope>
    <source>
        <strain evidence="9">CECT 8871</strain>
    </source>
</reference>
<feature type="transmembrane region" description="Helical" evidence="6">
    <location>
        <begin position="138"/>
        <end position="158"/>
    </location>
</feature>
<dbReference type="InterPro" id="IPR000620">
    <property type="entry name" value="EamA_dom"/>
</dbReference>
<feature type="domain" description="EamA" evidence="7">
    <location>
        <begin position="165"/>
        <end position="296"/>
    </location>
</feature>
<keyword evidence="4 6" id="KW-1133">Transmembrane helix</keyword>
<feature type="domain" description="EamA" evidence="7">
    <location>
        <begin position="18"/>
        <end position="150"/>
    </location>
</feature>
<dbReference type="SUPFAM" id="SSF103481">
    <property type="entry name" value="Multidrug resistance efflux transporter EmrE"/>
    <property type="match status" value="2"/>
</dbReference>
<evidence type="ECO:0000313" key="8">
    <source>
        <dbReference type="EMBL" id="SPF78456.1"/>
    </source>
</evidence>
<evidence type="ECO:0000256" key="6">
    <source>
        <dbReference type="SAM" id="Phobius"/>
    </source>
</evidence>
<dbReference type="EMBL" id="OMOJ01000001">
    <property type="protein sequence ID" value="SPF78456.1"/>
    <property type="molecule type" value="Genomic_DNA"/>
</dbReference>
<feature type="transmembrane region" description="Helical" evidence="6">
    <location>
        <begin position="77"/>
        <end position="100"/>
    </location>
</feature>
<dbReference type="InterPro" id="IPR037185">
    <property type="entry name" value="EmrE-like"/>
</dbReference>
<feature type="transmembrane region" description="Helical" evidence="6">
    <location>
        <begin position="12"/>
        <end position="33"/>
    </location>
</feature>
<keyword evidence="9" id="KW-1185">Reference proteome</keyword>
<evidence type="ECO:0000256" key="4">
    <source>
        <dbReference type="ARBA" id="ARBA00022989"/>
    </source>
</evidence>
<organism evidence="8 9">
    <name type="scientific">Pseudoprimorskyibacter insulae</name>
    <dbReference type="NCBI Taxonomy" id="1695997"/>
    <lineage>
        <taxon>Bacteria</taxon>
        <taxon>Pseudomonadati</taxon>
        <taxon>Pseudomonadota</taxon>
        <taxon>Alphaproteobacteria</taxon>
        <taxon>Rhodobacterales</taxon>
        <taxon>Paracoccaceae</taxon>
        <taxon>Pseudoprimorskyibacter</taxon>
    </lineage>
</organism>
<proteinExistence type="inferred from homology"/>
<dbReference type="AlphaFoldDB" id="A0A2R8AQU1"/>
<evidence type="ECO:0000313" key="9">
    <source>
        <dbReference type="Proteomes" id="UP000244904"/>
    </source>
</evidence>
<name>A0A2R8AQU1_9RHOB</name>
<keyword evidence="3 6" id="KW-0812">Transmembrane</keyword>
<dbReference type="PANTHER" id="PTHR32322">
    <property type="entry name" value="INNER MEMBRANE TRANSPORTER"/>
    <property type="match status" value="1"/>
</dbReference>
<feature type="transmembrane region" description="Helical" evidence="6">
    <location>
        <begin position="106"/>
        <end position="126"/>
    </location>
</feature>
<keyword evidence="5 6" id="KW-0472">Membrane</keyword>
<feature type="transmembrane region" description="Helical" evidence="6">
    <location>
        <begin position="282"/>
        <end position="302"/>
    </location>
</feature>
<evidence type="ECO:0000256" key="5">
    <source>
        <dbReference type="ARBA" id="ARBA00023136"/>
    </source>
</evidence>
<comment type="subcellular location">
    <subcellularLocation>
        <location evidence="1">Membrane</location>
        <topology evidence="1">Multi-pass membrane protein</topology>
    </subcellularLocation>
</comment>
<sequence>MKACFMSDTPDITARSWIMLFALAIVWGSTFMVMELALRGITPMWLAAGRIGFAAVLAGAVWAVRGGKLFLTDARDWPALFIATSLTTAIPFMLLCWGLEYVTSGFAGISMAAVVLMVLPLAHFFVPGEKMTTRRTIGFVIGFAGILVLVGPGAFASSGEALELWGRLACLGAAACYAISSIVVRRLPPIDPVGLTAATFILGCIIVIPVALITEGLPPAADGITLFWVVLLGMLPTAAANLLRIVIIRSAGPVFMGLVNYQVPILSIILGAIVLNEPFPPSLKWALVLILAGMGLSQYGALTRLFTGAKRRSEPLPKG</sequence>
<dbReference type="Proteomes" id="UP000244904">
    <property type="component" value="Unassembled WGS sequence"/>
</dbReference>
<feature type="transmembrane region" description="Helical" evidence="6">
    <location>
        <begin position="164"/>
        <end position="184"/>
    </location>
</feature>
<feature type="transmembrane region" description="Helical" evidence="6">
    <location>
        <begin position="45"/>
        <end position="65"/>
    </location>
</feature>
<evidence type="ECO:0000256" key="1">
    <source>
        <dbReference type="ARBA" id="ARBA00004141"/>
    </source>
</evidence>
<comment type="similarity">
    <text evidence="2">Belongs to the EamA transporter family.</text>
</comment>
<evidence type="ECO:0000256" key="3">
    <source>
        <dbReference type="ARBA" id="ARBA00022692"/>
    </source>
</evidence>
<dbReference type="Pfam" id="PF00892">
    <property type="entry name" value="EamA"/>
    <property type="match status" value="2"/>
</dbReference>
<dbReference type="InterPro" id="IPR050638">
    <property type="entry name" value="AA-Vitamin_Transporters"/>
</dbReference>
<feature type="transmembrane region" description="Helical" evidence="6">
    <location>
        <begin position="226"/>
        <end position="247"/>
    </location>
</feature>
<accession>A0A2R8AQU1</accession>
<feature type="transmembrane region" description="Helical" evidence="6">
    <location>
        <begin position="193"/>
        <end position="214"/>
    </location>
</feature>
<dbReference type="GO" id="GO:0016020">
    <property type="term" value="C:membrane"/>
    <property type="evidence" value="ECO:0007669"/>
    <property type="project" value="UniProtKB-SubCell"/>
</dbReference>
<evidence type="ECO:0000256" key="2">
    <source>
        <dbReference type="ARBA" id="ARBA00007362"/>
    </source>
</evidence>
<protein>
    <recommendedName>
        <fullName evidence="7">EamA domain-containing protein</fullName>
    </recommendedName>
</protein>
<dbReference type="PANTHER" id="PTHR32322:SF2">
    <property type="entry name" value="EAMA DOMAIN-CONTAINING PROTEIN"/>
    <property type="match status" value="1"/>
</dbReference>
<feature type="transmembrane region" description="Helical" evidence="6">
    <location>
        <begin position="254"/>
        <end position="276"/>
    </location>
</feature>
<evidence type="ECO:0000259" key="7">
    <source>
        <dbReference type="Pfam" id="PF00892"/>
    </source>
</evidence>
<gene>
    <name evidence="8" type="ORF">PRI8871_01059</name>
</gene>